<dbReference type="Proteomes" id="UP000695000">
    <property type="component" value="Unplaced"/>
</dbReference>
<feature type="chain" id="PRO_5045782144" evidence="1">
    <location>
        <begin position="19"/>
        <end position="197"/>
    </location>
</feature>
<gene>
    <name evidence="3" type="primary">LOC108558680</name>
</gene>
<dbReference type="PROSITE" id="PS51257">
    <property type="entry name" value="PROKAR_LIPOPROTEIN"/>
    <property type="match status" value="1"/>
</dbReference>
<sequence length="197" mass="22138">MKATVILVFLVGIACGSASLVHDFQDIVDVIPLKEIIAIARKYLNNDAEFQKVVVYLQGPEWAGLVKQIAAHPAYQYLKNHMIQAGVDVDAVIKLIHDLIAGAHPEGRSAFSLRGFLDEVEAIVPKGKLLEVIEDKRENSSDFRAFFSVFSSQTGNRFVNDVRNFDEMKRLVASLKEIDVDLDKAFDAVYKYLNWTH</sequence>
<dbReference type="GeneID" id="108558680"/>
<dbReference type="RefSeq" id="XP_017771156.1">
    <property type="nucleotide sequence ID" value="XM_017915667.1"/>
</dbReference>
<organism evidence="2 3">
    <name type="scientific">Nicrophorus vespilloides</name>
    <name type="common">Boreal carrion beetle</name>
    <dbReference type="NCBI Taxonomy" id="110193"/>
    <lineage>
        <taxon>Eukaryota</taxon>
        <taxon>Metazoa</taxon>
        <taxon>Ecdysozoa</taxon>
        <taxon>Arthropoda</taxon>
        <taxon>Hexapoda</taxon>
        <taxon>Insecta</taxon>
        <taxon>Pterygota</taxon>
        <taxon>Neoptera</taxon>
        <taxon>Endopterygota</taxon>
        <taxon>Coleoptera</taxon>
        <taxon>Polyphaga</taxon>
        <taxon>Staphyliniformia</taxon>
        <taxon>Silphidae</taxon>
        <taxon>Nicrophorinae</taxon>
        <taxon>Nicrophorus</taxon>
    </lineage>
</organism>
<protein>
    <submittedName>
        <fullName evidence="3">Protein G12-like</fullName>
    </submittedName>
</protein>
<evidence type="ECO:0000256" key="1">
    <source>
        <dbReference type="SAM" id="SignalP"/>
    </source>
</evidence>
<keyword evidence="1" id="KW-0732">Signal</keyword>
<name>A0ABM1M9A6_NICVS</name>
<reference evidence="3" key="1">
    <citation type="submission" date="2025-08" db="UniProtKB">
        <authorList>
            <consortium name="RefSeq"/>
        </authorList>
    </citation>
    <scope>IDENTIFICATION</scope>
    <source>
        <tissue evidence="3">Whole Larva</tissue>
    </source>
</reference>
<dbReference type="PANTHER" id="PTHR21163">
    <property type="entry name" value="PROTEIN G12"/>
    <property type="match status" value="1"/>
</dbReference>
<keyword evidence="2" id="KW-1185">Reference proteome</keyword>
<proteinExistence type="predicted"/>
<dbReference type="InterPro" id="IPR010629">
    <property type="entry name" value="Ins_allergen"/>
</dbReference>
<dbReference type="PANTHER" id="PTHR21163:SF1">
    <property type="entry name" value="PROTEIN G12"/>
    <property type="match status" value="1"/>
</dbReference>
<evidence type="ECO:0000313" key="3">
    <source>
        <dbReference type="RefSeq" id="XP_017771156.1"/>
    </source>
</evidence>
<evidence type="ECO:0000313" key="2">
    <source>
        <dbReference type="Proteomes" id="UP000695000"/>
    </source>
</evidence>
<feature type="signal peptide" evidence="1">
    <location>
        <begin position="1"/>
        <end position="18"/>
    </location>
</feature>
<dbReference type="Pfam" id="PF06757">
    <property type="entry name" value="Ins_allergen_rp"/>
    <property type="match status" value="1"/>
</dbReference>
<accession>A0ABM1M9A6</accession>